<reference evidence="1 2" key="1">
    <citation type="submission" date="2017-02" db="EMBL/GenBank/DDBJ databases">
        <title>Genome sequence of the nitrite-oxidizing bacterium Nitrobacter vulgaris strain Ab1.</title>
        <authorList>
            <person name="Mellbye B.L."/>
            <person name="Davis E.W."/>
            <person name="Spieck E."/>
            <person name="Chang J.H."/>
            <person name="Bottomley P.J."/>
            <person name="Sayavedra-Soto L.A."/>
        </authorList>
    </citation>
    <scope>NUCLEOTIDE SEQUENCE [LARGE SCALE GENOMIC DNA]</scope>
    <source>
        <strain evidence="1 2">Ab1</strain>
    </source>
</reference>
<evidence type="ECO:0000313" key="1">
    <source>
        <dbReference type="EMBL" id="OPH84306.1"/>
    </source>
</evidence>
<sequence>MGIALSFWCDFPPLDAAYAKRVSAATHLHSKDAFPGRRQAHGASTARSFSQRLQTQVFSRECSSAVFRLSFASRSQAAQLSAIALDMTCL</sequence>
<accession>A0A1V4I258</accession>
<dbReference type="Proteomes" id="UP000189940">
    <property type="component" value="Unassembled WGS sequence"/>
</dbReference>
<dbReference type="EMBL" id="MWPQ01000005">
    <property type="protein sequence ID" value="OPH84306.1"/>
    <property type="molecule type" value="Genomic_DNA"/>
</dbReference>
<evidence type="ECO:0000313" key="2">
    <source>
        <dbReference type="Proteomes" id="UP000189940"/>
    </source>
</evidence>
<protein>
    <submittedName>
        <fullName evidence="1">Uncharacterized protein</fullName>
    </submittedName>
</protein>
<keyword evidence="2" id="KW-1185">Reference proteome</keyword>
<organism evidence="1 2">
    <name type="scientific">Nitrobacter vulgaris</name>
    <dbReference type="NCBI Taxonomy" id="29421"/>
    <lineage>
        <taxon>Bacteria</taxon>
        <taxon>Pseudomonadati</taxon>
        <taxon>Pseudomonadota</taxon>
        <taxon>Alphaproteobacteria</taxon>
        <taxon>Hyphomicrobiales</taxon>
        <taxon>Nitrobacteraceae</taxon>
        <taxon>Nitrobacter</taxon>
    </lineage>
</organism>
<comment type="caution">
    <text evidence="1">The sequence shown here is derived from an EMBL/GenBank/DDBJ whole genome shotgun (WGS) entry which is preliminary data.</text>
</comment>
<gene>
    <name evidence="1" type="ORF">B2M20_02050</name>
</gene>
<dbReference type="AlphaFoldDB" id="A0A1V4I258"/>
<proteinExistence type="predicted"/>
<name>A0A1V4I258_NITVU</name>